<organism evidence="1 2">
    <name type="scientific">Aspergillus terreus</name>
    <dbReference type="NCBI Taxonomy" id="33178"/>
    <lineage>
        <taxon>Eukaryota</taxon>
        <taxon>Fungi</taxon>
        <taxon>Dikarya</taxon>
        <taxon>Ascomycota</taxon>
        <taxon>Pezizomycotina</taxon>
        <taxon>Eurotiomycetes</taxon>
        <taxon>Eurotiomycetidae</taxon>
        <taxon>Eurotiales</taxon>
        <taxon>Aspergillaceae</taxon>
        <taxon>Aspergillus</taxon>
        <taxon>Aspergillus subgen. Circumdati</taxon>
    </lineage>
</organism>
<dbReference type="AlphaFoldDB" id="A0A5M3Z8X2"/>
<evidence type="ECO:0000313" key="1">
    <source>
        <dbReference type="EMBL" id="GFF17769.1"/>
    </source>
</evidence>
<dbReference type="Proteomes" id="UP000452235">
    <property type="component" value="Unassembled WGS sequence"/>
</dbReference>
<proteinExistence type="predicted"/>
<protein>
    <submittedName>
        <fullName evidence="1">Uncharacterized protein</fullName>
    </submittedName>
</protein>
<reference evidence="1 2" key="1">
    <citation type="submission" date="2020-01" db="EMBL/GenBank/DDBJ databases">
        <title>Aspergillus terreus IFO 6365 whole genome shotgun sequence.</title>
        <authorList>
            <person name="Kanamasa S."/>
            <person name="Takahashi H."/>
        </authorList>
    </citation>
    <scope>NUCLEOTIDE SEQUENCE [LARGE SCALE GENOMIC DNA]</scope>
    <source>
        <strain evidence="1 2">IFO 6365</strain>
    </source>
</reference>
<accession>A0A5M3Z8X2</accession>
<sequence length="305" mass="32583">MADTSGLEAYAAVQQDGRNTWQSVAAQLGRQLSATPSHLSRALYVPRHDSSMTHLPLYDISTRYADAVGDLPIGSSKYAVKLGLMQRPRGDGGDDIPVLCNAHISPVGDGDTVTGSVQYRGQPTEPCPEVGLSIGTSDDNVCCVTIPDPAGSGTSLQFAMTCSFPISPSVTREGTFTHPYFTFSLPGEAGGADFQWQIYPVEHGPLRYTLVQMPPEGQTTDGSEIQAIYHHIGLGASLSQSHSEGVLLLPSAMSPETCVMVVATTLAMLSRLRGLNKDQKGHKMAKESKHSRLASIKNLVKGKRT</sequence>
<name>A0A5M3Z8X2_ASPTE</name>
<dbReference type="VEuPathDB" id="FungiDB:ATEG_05937"/>
<keyword evidence="2" id="KW-1185">Reference proteome</keyword>
<comment type="caution">
    <text evidence="1">The sequence shown here is derived from an EMBL/GenBank/DDBJ whole genome shotgun (WGS) entry which is preliminary data.</text>
</comment>
<gene>
    <name evidence="1" type="ORF">ATEIFO6365_0007031800</name>
</gene>
<dbReference type="OrthoDB" id="5212373at2759"/>
<dbReference type="EMBL" id="BLJY01000007">
    <property type="protein sequence ID" value="GFF17769.1"/>
    <property type="molecule type" value="Genomic_DNA"/>
</dbReference>
<evidence type="ECO:0000313" key="2">
    <source>
        <dbReference type="Proteomes" id="UP000452235"/>
    </source>
</evidence>